<dbReference type="SUPFAM" id="SSF47413">
    <property type="entry name" value="lambda repressor-like DNA-binding domains"/>
    <property type="match status" value="1"/>
</dbReference>
<dbReference type="CDD" id="cd00093">
    <property type="entry name" value="HTH_XRE"/>
    <property type="match status" value="1"/>
</dbReference>
<evidence type="ECO:0000313" key="4">
    <source>
        <dbReference type="Proteomes" id="UP000239322"/>
    </source>
</evidence>
<gene>
    <name evidence="3" type="ORF">C6N75_11405</name>
</gene>
<evidence type="ECO:0000259" key="2">
    <source>
        <dbReference type="PROSITE" id="PS50943"/>
    </source>
</evidence>
<evidence type="ECO:0000313" key="3">
    <source>
        <dbReference type="EMBL" id="PRH79099.1"/>
    </source>
</evidence>
<dbReference type="SMART" id="SM00530">
    <property type="entry name" value="HTH_XRE"/>
    <property type="match status" value="1"/>
</dbReference>
<dbReference type="Gene3D" id="1.10.260.40">
    <property type="entry name" value="lambda repressor-like DNA-binding domains"/>
    <property type="match status" value="1"/>
</dbReference>
<accession>A0A2S9PXG8</accession>
<protein>
    <submittedName>
        <fullName evidence="3">Transcriptional regulator</fullName>
    </submittedName>
</protein>
<evidence type="ECO:0000256" key="1">
    <source>
        <dbReference type="SAM" id="MobiDB-lite"/>
    </source>
</evidence>
<dbReference type="InterPro" id="IPR010982">
    <property type="entry name" value="Lambda_DNA-bd_dom_sf"/>
</dbReference>
<dbReference type="RefSeq" id="WP_105868772.1">
    <property type="nucleotide sequence ID" value="NZ_PVLV01000144.1"/>
</dbReference>
<feature type="region of interest" description="Disordered" evidence="1">
    <location>
        <begin position="1"/>
        <end position="21"/>
    </location>
</feature>
<dbReference type="Pfam" id="PF13560">
    <property type="entry name" value="HTH_31"/>
    <property type="match status" value="1"/>
</dbReference>
<dbReference type="Proteomes" id="UP000239322">
    <property type="component" value="Unassembled WGS sequence"/>
</dbReference>
<dbReference type="GO" id="GO:0003677">
    <property type="term" value="F:DNA binding"/>
    <property type="evidence" value="ECO:0007669"/>
    <property type="project" value="InterPro"/>
</dbReference>
<dbReference type="EMBL" id="PVLV01000144">
    <property type="protein sequence ID" value="PRH79099.1"/>
    <property type="molecule type" value="Genomic_DNA"/>
</dbReference>
<name>A0A2S9PXG8_9ACTN</name>
<keyword evidence="4" id="KW-1185">Reference proteome</keyword>
<dbReference type="Pfam" id="PF19054">
    <property type="entry name" value="DUF5753"/>
    <property type="match status" value="1"/>
</dbReference>
<proteinExistence type="predicted"/>
<sequence>MTAVNDGEARRAQGEPEPPESLRTFGAVLKALREEAGLTREQFAPLVRYSVPYVAKMEQGRRFPPGDLVGRVSESLGAGPARVLDAAVRSLRRKPGLASWFQPWAATEEIALSLYTYDCAVIPGLLQPEAYLREVLRQRLPAASQDKMDERLAGRLERQRLLETRPDTQFSFVLEEALIERRFGGREATRSLLETLLERGGRPNIEIQVMPRSAAEHQGFEGPMCLAELPDHHWLGYVEAHDTSTLITDPKTVSFMLQRYGKMRSQALSPEASRSLLEQMRGAL</sequence>
<organism evidence="3 4">
    <name type="scientific">Streptomyces solincola</name>
    <dbReference type="NCBI Taxonomy" id="2100817"/>
    <lineage>
        <taxon>Bacteria</taxon>
        <taxon>Bacillati</taxon>
        <taxon>Actinomycetota</taxon>
        <taxon>Actinomycetes</taxon>
        <taxon>Kitasatosporales</taxon>
        <taxon>Streptomycetaceae</taxon>
        <taxon>Streptomyces</taxon>
    </lineage>
</organism>
<dbReference type="InterPro" id="IPR001387">
    <property type="entry name" value="Cro/C1-type_HTH"/>
</dbReference>
<dbReference type="InterPro" id="IPR043917">
    <property type="entry name" value="DUF5753"/>
</dbReference>
<feature type="domain" description="HTH cro/C1-type" evidence="2">
    <location>
        <begin position="29"/>
        <end position="84"/>
    </location>
</feature>
<dbReference type="PROSITE" id="PS50943">
    <property type="entry name" value="HTH_CROC1"/>
    <property type="match status" value="1"/>
</dbReference>
<comment type="caution">
    <text evidence="3">The sequence shown here is derived from an EMBL/GenBank/DDBJ whole genome shotgun (WGS) entry which is preliminary data.</text>
</comment>
<dbReference type="AlphaFoldDB" id="A0A2S9PXG8"/>
<dbReference type="OrthoDB" id="4308543at2"/>
<reference evidence="3 4" key="1">
    <citation type="submission" date="2018-03" db="EMBL/GenBank/DDBJ databases">
        <title>Novel Streptomyces sp. from soil.</title>
        <authorList>
            <person name="Tan G.Y.A."/>
            <person name="Lee Z.Y."/>
        </authorList>
    </citation>
    <scope>NUCLEOTIDE SEQUENCE [LARGE SCALE GENOMIC DNA]</scope>
    <source>
        <strain evidence="3 4">ST5x</strain>
    </source>
</reference>